<dbReference type="Proteomes" id="UP000308600">
    <property type="component" value="Unassembled WGS sequence"/>
</dbReference>
<evidence type="ECO:0000313" key="2">
    <source>
        <dbReference type="Proteomes" id="UP000308600"/>
    </source>
</evidence>
<reference evidence="1 2" key="1">
    <citation type="journal article" date="2019" name="Nat. Ecol. Evol.">
        <title>Megaphylogeny resolves global patterns of mushroom evolution.</title>
        <authorList>
            <person name="Varga T."/>
            <person name="Krizsan K."/>
            <person name="Foldi C."/>
            <person name="Dima B."/>
            <person name="Sanchez-Garcia M."/>
            <person name="Sanchez-Ramirez S."/>
            <person name="Szollosi G.J."/>
            <person name="Szarkandi J.G."/>
            <person name="Papp V."/>
            <person name="Albert L."/>
            <person name="Andreopoulos W."/>
            <person name="Angelini C."/>
            <person name="Antonin V."/>
            <person name="Barry K.W."/>
            <person name="Bougher N.L."/>
            <person name="Buchanan P."/>
            <person name="Buyck B."/>
            <person name="Bense V."/>
            <person name="Catcheside P."/>
            <person name="Chovatia M."/>
            <person name="Cooper J."/>
            <person name="Damon W."/>
            <person name="Desjardin D."/>
            <person name="Finy P."/>
            <person name="Geml J."/>
            <person name="Haridas S."/>
            <person name="Hughes K."/>
            <person name="Justo A."/>
            <person name="Karasinski D."/>
            <person name="Kautmanova I."/>
            <person name="Kiss B."/>
            <person name="Kocsube S."/>
            <person name="Kotiranta H."/>
            <person name="LaButti K.M."/>
            <person name="Lechner B.E."/>
            <person name="Liimatainen K."/>
            <person name="Lipzen A."/>
            <person name="Lukacs Z."/>
            <person name="Mihaltcheva S."/>
            <person name="Morgado L.N."/>
            <person name="Niskanen T."/>
            <person name="Noordeloos M.E."/>
            <person name="Ohm R.A."/>
            <person name="Ortiz-Santana B."/>
            <person name="Ovrebo C."/>
            <person name="Racz N."/>
            <person name="Riley R."/>
            <person name="Savchenko A."/>
            <person name="Shiryaev A."/>
            <person name="Soop K."/>
            <person name="Spirin V."/>
            <person name="Szebenyi C."/>
            <person name="Tomsovsky M."/>
            <person name="Tulloss R.E."/>
            <person name="Uehling J."/>
            <person name="Grigoriev I.V."/>
            <person name="Vagvolgyi C."/>
            <person name="Papp T."/>
            <person name="Martin F.M."/>
            <person name="Miettinen O."/>
            <person name="Hibbett D.S."/>
            <person name="Nagy L.G."/>
        </authorList>
    </citation>
    <scope>NUCLEOTIDE SEQUENCE [LARGE SCALE GENOMIC DNA]</scope>
    <source>
        <strain evidence="1 2">NL-1719</strain>
    </source>
</reference>
<proteinExistence type="predicted"/>
<organism evidence="1 2">
    <name type="scientific">Pluteus cervinus</name>
    <dbReference type="NCBI Taxonomy" id="181527"/>
    <lineage>
        <taxon>Eukaryota</taxon>
        <taxon>Fungi</taxon>
        <taxon>Dikarya</taxon>
        <taxon>Basidiomycota</taxon>
        <taxon>Agaricomycotina</taxon>
        <taxon>Agaricomycetes</taxon>
        <taxon>Agaricomycetidae</taxon>
        <taxon>Agaricales</taxon>
        <taxon>Pluteineae</taxon>
        <taxon>Pluteaceae</taxon>
        <taxon>Pluteus</taxon>
    </lineage>
</organism>
<protein>
    <submittedName>
        <fullName evidence="1">Uncharacterized protein</fullName>
    </submittedName>
</protein>
<sequence length="215" mass="23939">MDDSSKVVVHSELGLLIHYLKIRLSISRGEGAETALPVNYIGTSMLQCGFCRAIFRVLQESVLPATISLRSGGGGEGMLRGYRFPRNWGFPEELVNVVQQILIHHNSQEAQQICCPETPQAKAELANPNTKLPLQDPVIQQYGWPVPVPVCSIADPISATQVQETVMRLFMLKLSEVLCHGWEGVEDKYRDFLSFGDYWNAEYKLAATEVSSGEE</sequence>
<accession>A0ACD3AYR6</accession>
<dbReference type="EMBL" id="ML208306">
    <property type="protein sequence ID" value="TFK70878.1"/>
    <property type="molecule type" value="Genomic_DNA"/>
</dbReference>
<keyword evidence="2" id="KW-1185">Reference proteome</keyword>
<evidence type="ECO:0000313" key="1">
    <source>
        <dbReference type="EMBL" id="TFK70878.1"/>
    </source>
</evidence>
<gene>
    <name evidence="1" type="ORF">BDN72DRAFT_838410</name>
</gene>
<name>A0ACD3AYR6_9AGAR</name>